<sequence>MSNGKRFEQVTPFVMSGSGQDVIALLHKSPNRRTVAVSFADDEQVAAAESVFQRVAEFLPQLIEQRQAETLQKFVSIFLTDVAPSKAAREQARMMIDAKTDILNSGDFLPASALAKLAGFSAVNPSVQPNKWKRNRDIFAIQHGRDDYFPLYALNPDDHRPRKQMAEILRIFGDAKDGWSLAFWFAALNSFLNDERPQDVLAVDPDRVIAAAKDEVAGVQHG</sequence>
<dbReference type="KEGG" id="abas:ACPOL_3178"/>
<organism evidence="1 2">
    <name type="scientific">Acidisarcina polymorpha</name>
    <dbReference type="NCBI Taxonomy" id="2211140"/>
    <lineage>
        <taxon>Bacteria</taxon>
        <taxon>Pseudomonadati</taxon>
        <taxon>Acidobacteriota</taxon>
        <taxon>Terriglobia</taxon>
        <taxon>Terriglobales</taxon>
        <taxon>Acidobacteriaceae</taxon>
        <taxon>Acidisarcina</taxon>
    </lineage>
</organism>
<evidence type="ECO:0000313" key="1">
    <source>
        <dbReference type="EMBL" id="AXC12473.1"/>
    </source>
</evidence>
<accession>A0A2Z5FZX6</accession>
<proteinExistence type="predicted"/>
<reference evidence="1 2" key="1">
    <citation type="journal article" date="2018" name="Front. Microbiol.">
        <title>Hydrolytic Capabilities as a Key to Environmental Success: Chitinolytic and Cellulolytic Acidobacteria From Acidic Sub-arctic Soils and Boreal Peatlands.</title>
        <authorList>
            <person name="Belova S.E."/>
            <person name="Ravin N.V."/>
            <person name="Pankratov T.A."/>
            <person name="Rakitin A.L."/>
            <person name="Ivanova A.A."/>
            <person name="Beletsky A.V."/>
            <person name="Mardanov A.V."/>
            <person name="Sinninghe Damste J.S."/>
            <person name="Dedysh S.N."/>
        </authorList>
    </citation>
    <scope>NUCLEOTIDE SEQUENCE [LARGE SCALE GENOMIC DNA]</scope>
    <source>
        <strain evidence="1 2">SBC82</strain>
    </source>
</reference>
<dbReference type="EMBL" id="CP030840">
    <property type="protein sequence ID" value="AXC12473.1"/>
    <property type="molecule type" value="Genomic_DNA"/>
</dbReference>
<dbReference type="OrthoDB" id="111944at2"/>
<gene>
    <name evidence="1" type="ORF">ACPOL_3178</name>
</gene>
<dbReference type="RefSeq" id="WP_114207673.1">
    <property type="nucleotide sequence ID" value="NZ_CP030840.1"/>
</dbReference>
<name>A0A2Z5FZX6_9BACT</name>
<keyword evidence="2" id="KW-1185">Reference proteome</keyword>
<dbReference type="AlphaFoldDB" id="A0A2Z5FZX6"/>
<protein>
    <submittedName>
        <fullName evidence="1">Uncharacterized protein</fullName>
    </submittedName>
</protein>
<dbReference type="Proteomes" id="UP000253606">
    <property type="component" value="Chromosome"/>
</dbReference>
<evidence type="ECO:0000313" key="2">
    <source>
        <dbReference type="Proteomes" id="UP000253606"/>
    </source>
</evidence>